<organism evidence="3 4">
    <name type="scientific">Brachybacterium massiliense</name>
    <dbReference type="NCBI Taxonomy" id="1755098"/>
    <lineage>
        <taxon>Bacteria</taxon>
        <taxon>Bacillati</taxon>
        <taxon>Actinomycetota</taxon>
        <taxon>Actinomycetes</taxon>
        <taxon>Micrococcales</taxon>
        <taxon>Dermabacteraceae</taxon>
        <taxon>Brachybacterium</taxon>
    </lineage>
</organism>
<dbReference type="AlphaFoldDB" id="A0A921MW25"/>
<proteinExistence type="predicted"/>
<protein>
    <submittedName>
        <fullName evidence="3">DUF2249 domain-containing protein</fullName>
    </submittedName>
</protein>
<dbReference type="OrthoDB" id="8451629at2"/>
<evidence type="ECO:0000256" key="1">
    <source>
        <dbReference type="SAM" id="MobiDB-lite"/>
    </source>
</evidence>
<reference evidence="3" key="1">
    <citation type="journal article" date="2021" name="PeerJ">
        <title>Extensive microbial diversity within the chicken gut microbiome revealed by metagenomics and culture.</title>
        <authorList>
            <person name="Gilroy R."/>
            <person name="Ravi A."/>
            <person name="Getino M."/>
            <person name="Pursley I."/>
            <person name="Horton D.L."/>
            <person name="Alikhan N.F."/>
            <person name="Baker D."/>
            <person name="Gharbi K."/>
            <person name="Hall N."/>
            <person name="Watson M."/>
            <person name="Adriaenssens E.M."/>
            <person name="Foster-Nyarko E."/>
            <person name="Jarju S."/>
            <person name="Secka A."/>
            <person name="Antonio M."/>
            <person name="Oren A."/>
            <person name="Chaudhuri R.R."/>
            <person name="La Ragione R."/>
            <person name="Hildebrand F."/>
            <person name="Pallen M.J."/>
        </authorList>
    </citation>
    <scope>NUCLEOTIDE SEQUENCE</scope>
    <source>
        <strain evidence="3">ChiGjej5B5-22894</strain>
    </source>
</reference>
<dbReference type="RefSeq" id="WP_087486145.1">
    <property type="nucleotide sequence ID" value="NZ_FXXB01000008.1"/>
</dbReference>
<evidence type="ECO:0000313" key="4">
    <source>
        <dbReference type="Proteomes" id="UP000742460"/>
    </source>
</evidence>
<dbReference type="Pfam" id="PF10006">
    <property type="entry name" value="DUF2249"/>
    <property type="match status" value="1"/>
</dbReference>
<dbReference type="InterPro" id="IPR018720">
    <property type="entry name" value="DUF2249"/>
</dbReference>
<sequence>MTQDLPFPGQPSQGGHQCGCDEHEADVPRLNASQIPHAIRHAAVFGALDAIRPGFAMDLVAPHDPKPLLAQAEERYAGAIDVRYLVSGPEEWVLRLTKTA</sequence>
<evidence type="ECO:0000313" key="3">
    <source>
        <dbReference type="EMBL" id="HJG91232.1"/>
    </source>
</evidence>
<evidence type="ECO:0000259" key="2">
    <source>
        <dbReference type="Pfam" id="PF10006"/>
    </source>
</evidence>
<feature type="region of interest" description="Disordered" evidence="1">
    <location>
        <begin position="1"/>
        <end position="23"/>
    </location>
</feature>
<name>A0A921MW25_9MICO</name>
<reference evidence="3" key="2">
    <citation type="submission" date="2021-09" db="EMBL/GenBank/DDBJ databases">
        <authorList>
            <person name="Gilroy R."/>
        </authorList>
    </citation>
    <scope>NUCLEOTIDE SEQUENCE</scope>
    <source>
        <strain evidence="3">ChiGjej5B5-22894</strain>
    </source>
</reference>
<gene>
    <name evidence="3" type="ORF">K8V81_05850</name>
</gene>
<feature type="domain" description="DUF2249" evidence="2">
    <location>
        <begin position="30"/>
        <end position="98"/>
    </location>
</feature>
<accession>A0A921MW25</accession>
<dbReference type="Proteomes" id="UP000742460">
    <property type="component" value="Unassembled WGS sequence"/>
</dbReference>
<comment type="caution">
    <text evidence="3">The sequence shown here is derived from an EMBL/GenBank/DDBJ whole genome shotgun (WGS) entry which is preliminary data.</text>
</comment>
<dbReference type="EMBL" id="DYUE01000144">
    <property type="protein sequence ID" value="HJG91232.1"/>
    <property type="molecule type" value="Genomic_DNA"/>
</dbReference>